<dbReference type="PROSITE" id="PS50271">
    <property type="entry name" value="ZF_UBP"/>
    <property type="match status" value="1"/>
</dbReference>
<sequence>MGKRQRSDYRDDGASSTESNDDMQSASKMNGGENCIHIPKAVDLPTIRKKIKSSGFDKLCGKCAQDAVIYSASAKVLDGGAGVDCTLWLCLKCGSQLCGRNRNQHALQHYTTLQHSDVHALAMNTSTFDVWCYGCNVPVDPSAKPMLHDIVEFSKQEAIKLRGSTGSRNVNDQNGQVQITTDSVRKLMIDVLQSTPMTSSVASVDVPDAAKLGGNTQPYENRFGAGAGSTTAAGVDTVGAAQAPPVQPLSQDTRQPTVERNPFAMTPSYKPNVVDPLSRVRGLSNLGNTCFFNAVLQCLARTPYLLSVLNESAVEGEKVQIPGGTLKLPDGTEKLLPAIDGELEAWRSLTGALAGVLIELTSGASRIISPNRLLNELTGKWPQFDGGDQHDAHELLRHLLESVRTDDLRRYQALILHSFRLDKRESHQNVDENLKAMVRFYGDQISQWVFRPEQVFRGSLVSTLKCQDCQHTSSRHEYFLDISLPVCAEKPQAPVLRKGSPEPDGSNGMALIALPAPAPAAPLASAEGNAVVAKALSKKERDREKKAKRIAKHQKNRINLSSVGIGGGTGAFSLSLPAADTAGVSDVDADMPPMLPLTDDVPAAVGAGAEESTDDSREPSDADVEDNDLVDNSFVAKTGGGDADSAPTVDQNGNQAQPRSSIPEKMDDSPENPNKEPDGASNIVCAVGISAQRATQIAKQLQQNGLTGSSETEGECMTRDGPRGRHRTYSYADWSNPIAPRYQCEDGEYSVQSCFNIFTAPELMTGNNKVCCVACTERINGKDGKSVNTNATKQFLISVPPAVLILHLKRFQLGPRGMFRKLSDRVTFPFVLDIAPFCGSKVKRASHIRPGQKKILYSLYGLVEHSGSMQTGHYVAYVKVRPPFGSDDVRWKFIPQGTKDELDRKTEQEMAKEQARRMGVHLHDSDDSLSSAHSDSEGEAVDQVDGPFDNIQQQQQQQQQQRKRPEAEDQEDEEEGAVGYTRKPPEPAPEVQPPPGKWYCVSDTTVHEVSEESVLMVQAYLLFYERIF</sequence>
<dbReference type="Gene3D" id="3.30.40.10">
    <property type="entry name" value="Zinc/RING finger domain, C3HC4 (zinc finger)"/>
    <property type="match status" value="1"/>
</dbReference>
<evidence type="ECO:0000313" key="9">
    <source>
        <dbReference type="EnsemblMetazoa" id="ENSAATROPP013316"/>
    </source>
</evidence>
<dbReference type="SUPFAM" id="SSF57850">
    <property type="entry name" value="RING/U-box"/>
    <property type="match status" value="1"/>
</dbReference>
<keyword evidence="10" id="KW-1185">Reference proteome</keyword>
<dbReference type="InterPro" id="IPR013083">
    <property type="entry name" value="Znf_RING/FYVE/PHD"/>
</dbReference>
<dbReference type="GO" id="GO:0004843">
    <property type="term" value="F:cysteine-type deubiquitinase activity"/>
    <property type="evidence" value="ECO:0007669"/>
    <property type="project" value="InterPro"/>
</dbReference>
<feature type="region of interest" description="Disordered" evidence="6">
    <location>
        <begin position="607"/>
        <end position="681"/>
    </location>
</feature>
<dbReference type="InterPro" id="IPR038765">
    <property type="entry name" value="Papain-like_cys_pep_sf"/>
</dbReference>
<feature type="compositionally biased region" description="Pro residues" evidence="6">
    <location>
        <begin position="986"/>
        <end position="996"/>
    </location>
</feature>
<dbReference type="InterPro" id="IPR028889">
    <property type="entry name" value="USP"/>
</dbReference>
<feature type="domain" description="UBP-type" evidence="8">
    <location>
        <begin position="33"/>
        <end position="161"/>
    </location>
</feature>
<feature type="region of interest" description="Disordered" evidence="6">
    <location>
        <begin position="900"/>
        <end position="996"/>
    </location>
</feature>
<dbReference type="PROSITE" id="PS00972">
    <property type="entry name" value="USP_1"/>
    <property type="match status" value="1"/>
</dbReference>
<name>A0AAG5DQ78_ANOAO</name>
<dbReference type="PANTHER" id="PTHR24006">
    <property type="entry name" value="UBIQUITIN CARBOXYL-TERMINAL HYDROLASE"/>
    <property type="match status" value="1"/>
</dbReference>
<evidence type="ECO:0000256" key="4">
    <source>
        <dbReference type="ARBA" id="ARBA00022833"/>
    </source>
</evidence>
<dbReference type="GO" id="GO:0005634">
    <property type="term" value="C:nucleus"/>
    <property type="evidence" value="ECO:0007669"/>
    <property type="project" value="TreeGrafter"/>
</dbReference>
<feature type="domain" description="USP" evidence="7">
    <location>
        <begin position="281"/>
        <end position="1027"/>
    </location>
</feature>
<evidence type="ECO:0000313" key="10">
    <source>
        <dbReference type="Proteomes" id="UP000075880"/>
    </source>
</evidence>
<dbReference type="InterPro" id="IPR001607">
    <property type="entry name" value="Znf_UBP"/>
</dbReference>
<dbReference type="Pfam" id="PF00443">
    <property type="entry name" value="UCH"/>
    <property type="match status" value="1"/>
</dbReference>
<feature type="compositionally biased region" description="Polar residues" evidence="6">
    <location>
        <begin position="702"/>
        <end position="711"/>
    </location>
</feature>
<feature type="compositionally biased region" description="Polar residues" evidence="6">
    <location>
        <begin position="648"/>
        <end position="660"/>
    </location>
</feature>
<keyword evidence="3 5" id="KW-0863">Zinc-finger</keyword>
<dbReference type="PROSITE" id="PS00973">
    <property type="entry name" value="USP_2"/>
    <property type="match status" value="1"/>
</dbReference>
<reference evidence="9" key="1">
    <citation type="submission" date="2024-04" db="UniProtKB">
        <authorList>
            <consortium name="EnsemblMetazoa"/>
        </authorList>
    </citation>
    <scope>IDENTIFICATION</scope>
    <source>
        <strain evidence="9">EBRO</strain>
    </source>
</reference>
<dbReference type="InterPro" id="IPR001394">
    <property type="entry name" value="Peptidase_C19_UCH"/>
</dbReference>
<feature type="region of interest" description="Disordered" evidence="6">
    <location>
        <begin position="702"/>
        <end position="724"/>
    </location>
</feature>
<feature type="compositionally biased region" description="Polar residues" evidence="6">
    <location>
        <begin position="14"/>
        <end position="28"/>
    </location>
</feature>
<evidence type="ECO:0000256" key="3">
    <source>
        <dbReference type="ARBA" id="ARBA00022771"/>
    </source>
</evidence>
<dbReference type="Pfam" id="PF02148">
    <property type="entry name" value="zf-UBP"/>
    <property type="match status" value="1"/>
</dbReference>
<dbReference type="AlphaFoldDB" id="A0AAG5DQ78"/>
<dbReference type="CDD" id="cd02667">
    <property type="entry name" value="Peptidase_C19K"/>
    <property type="match status" value="1"/>
</dbReference>
<feature type="compositionally biased region" description="Basic and acidic residues" evidence="6">
    <location>
        <begin position="662"/>
        <end position="678"/>
    </location>
</feature>
<evidence type="ECO:0008006" key="11">
    <source>
        <dbReference type="Google" id="ProtNLM"/>
    </source>
</evidence>
<dbReference type="InterPro" id="IPR050164">
    <property type="entry name" value="Peptidase_C19"/>
</dbReference>
<evidence type="ECO:0000256" key="2">
    <source>
        <dbReference type="ARBA" id="ARBA00022723"/>
    </source>
</evidence>
<accession>A0AAG5DQ78</accession>
<dbReference type="InterPro" id="IPR018200">
    <property type="entry name" value="USP_CS"/>
</dbReference>
<dbReference type="PROSITE" id="PS50235">
    <property type="entry name" value="USP_3"/>
    <property type="match status" value="1"/>
</dbReference>
<evidence type="ECO:0000256" key="5">
    <source>
        <dbReference type="PROSITE-ProRule" id="PRU00502"/>
    </source>
</evidence>
<dbReference type="Proteomes" id="UP000075880">
    <property type="component" value="Unassembled WGS sequence"/>
</dbReference>
<organism evidence="9 10">
    <name type="scientific">Anopheles atroparvus</name>
    <name type="common">European mosquito</name>
    <dbReference type="NCBI Taxonomy" id="41427"/>
    <lineage>
        <taxon>Eukaryota</taxon>
        <taxon>Metazoa</taxon>
        <taxon>Ecdysozoa</taxon>
        <taxon>Arthropoda</taxon>
        <taxon>Hexapoda</taxon>
        <taxon>Insecta</taxon>
        <taxon>Pterygota</taxon>
        <taxon>Neoptera</taxon>
        <taxon>Endopterygota</taxon>
        <taxon>Diptera</taxon>
        <taxon>Nematocera</taxon>
        <taxon>Culicoidea</taxon>
        <taxon>Culicidae</taxon>
        <taxon>Anophelinae</taxon>
        <taxon>Anopheles</taxon>
    </lineage>
</organism>
<dbReference type="Gene3D" id="3.90.70.10">
    <property type="entry name" value="Cysteine proteinases"/>
    <property type="match status" value="2"/>
</dbReference>
<dbReference type="SUPFAM" id="SSF54001">
    <property type="entry name" value="Cysteine proteinases"/>
    <property type="match status" value="1"/>
</dbReference>
<dbReference type="EnsemblMetazoa" id="ENSAATROPT014621">
    <property type="protein sequence ID" value="ENSAATROPP013316"/>
    <property type="gene ID" value="ENSAATROPG011863"/>
</dbReference>
<evidence type="ECO:0000256" key="1">
    <source>
        <dbReference type="ARBA" id="ARBA00009085"/>
    </source>
</evidence>
<dbReference type="GO" id="GO:0016579">
    <property type="term" value="P:protein deubiquitination"/>
    <property type="evidence" value="ECO:0007669"/>
    <property type="project" value="InterPro"/>
</dbReference>
<evidence type="ECO:0000259" key="8">
    <source>
        <dbReference type="PROSITE" id="PS50271"/>
    </source>
</evidence>
<keyword evidence="4" id="KW-0862">Zinc</keyword>
<evidence type="ECO:0000259" key="7">
    <source>
        <dbReference type="PROSITE" id="PS50235"/>
    </source>
</evidence>
<feature type="compositionally biased region" description="Basic and acidic residues" evidence="6">
    <location>
        <begin position="1"/>
        <end position="13"/>
    </location>
</feature>
<dbReference type="GO" id="GO:0008270">
    <property type="term" value="F:zinc ion binding"/>
    <property type="evidence" value="ECO:0007669"/>
    <property type="project" value="UniProtKB-KW"/>
</dbReference>
<protein>
    <recommendedName>
        <fullName evidence="11">Ubiquitinyl hydrolase 1</fullName>
    </recommendedName>
</protein>
<dbReference type="GO" id="GO:0005829">
    <property type="term" value="C:cytosol"/>
    <property type="evidence" value="ECO:0007669"/>
    <property type="project" value="TreeGrafter"/>
</dbReference>
<comment type="similarity">
    <text evidence="1">Belongs to the peptidase C19 family.</text>
</comment>
<dbReference type="PANTHER" id="PTHR24006:SF781">
    <property type="entry name" value="LD34905P"/>
    <property type="match status" value="1"/>
</dbReference>
<keyword evidence="2" id="KW-0479">Metal-binding</keyword>
<evidence type="ECO:0000256" key="6">
    <source>
        <dbReference type="SAM" id="MobiDB-lite"/>
    </source>
</evidence>
<feature type="region of interest" description="Disordered" evidence="6">
    <location>
        <begin position="1"/>
        <end position="34"/>
    </location>
</feature>
<proteinExistence type="inferred from homology"/>
<feature type="compositionally biased region" description="Basic and acidic residues" evidence="6">
    <location>
        <begin position="900"/>
        <end position="926"/>
    </location>
</feature>